<dbReference type="AlphaFoldDB" id="A0A9D4F2U1"/>
<feature type="compositionally biased region" description="Basic and acidic residues" evidence="1">
    <location>
        <begin position="74"/>
        <end position="85"/>
    </location>
</feature>
<protein>
    <submittedName>
        <fullName evidence="2">Uncharacterized protein</fullName>
    </submittedName>
</protein>
<keyword evidence="3" id="KW-1185">Reference proteome</keyword>
<reference evidence="2" key="1">
    <citation type="journal article" date="2019" name="bioRxiv">
        <title>The Genome of the Zebra Mussel, Dreissena polymorpha: A Resource for Invasive Species Research.</title>
        <authorList>
            <person name="McCartney M.A."/>
            <person name="Auch B."/>
            <person name="Kono T."/>
            <person name="Mallez S."/>
            <person name="Zhang Y."/>
            <person name="Obille A."/>
            <person name="Becker A."/>
            <person name="Abrahante J.E."/>
            <person name="Garbe J."/>
            <person name="Badalamenti J.P."/>
            <person name="Herman A."/>
            <person name="Mangelson H."/>
            <person name="Liachko I."/>
            <person name="Sullivan S."/>
            <person name="Sone E.D."/>
            <person name="Koren S."/>
            <person name="Silverstein K.A.T."/>
            <person name="Beckman K.B."/>
            <person name="Gohl D.M."/>
        </authorList>
    </citation>
    <scope>NUCLEOTIDE SEQUENCE</scope>
    <source>
        <strain evidence="2">Duluth1</strain>
        <tissue evidence="2">Whole animal</tissue>
    </source>
</reference>
<proteinExistence type="predicted"/>
<name>A0A9D4F2U1_DREPO</name>
<sequence>MATPVRLSLPDGIGQGHRPMSDHMAATILELVSGDNTGHDMTGALSGTRPVTGPGHVRSPVNGPWHPSQVTVDRSADRSPIHGNG</sequence>
<accession>A0A9D4F2U1</accession>
<dbReference type="EMBL" id="JAIWYP010000007">
    <property type="protein sequence ID" value="KAH3791335.1"/>
    <property type="molecule type" value="Genomic_DNA"/>
</dbReference>
<organism evidence="2 3">
    <name type="scientific">Dreissena polymorpha</name>
    <name type="common">Zebra mussel</name>
    <name type="synonym">Mytilus polymorpha</name>
    <dbReference type="NCBI Taxonomy" id="45954"/>
    <lineage>
        <taxon>Eukaryota</taxon>
        <taxon>Metazoa</taxon>
        <taxon>Spiralia</taxon>
        <taxon>Lophotrochozoa</taxon>
        <taxon>Mollusca</taxon>
        <taxon>Bivalvia</taxon>
        <taxon>Autobranchia</taxon>
        <taxon>Heteroconchia</taxon>
        <taxon>Euheterodonta</taxon>
        <taxon>Imparidentia</taxon>
        <taxon>Neoheterodontei</taxon>
        <taxon>Myida</taxon>
        <taxon>Dreissenoidea</taxon>
        <taxon>Dreissenidae</taxon>
        <taxon>Dreissena</taxon>
    </lineage>
</organism>
<evidence type="ECO:0000313" key="3">
    <source>
        <dbReference type="Proteomes" id="UP000828390"/>
    </source>
</evidence>
<feature type="region of interest" description="Disordered" evidence="1">
    <location>
        <begin position="1"/>
        <end position="20"/>
    </location>
</feature>
<feature type="region of interest" description="Disordered" evidence="1">
    <location>
        <begin position="38"/>
        <end position="85"/>
    </location>
</feature>
<evidence type="ECO:0000256" key="1">
    <source>
        <dbReference type="SAM" id="MobiDB-lite"/>
    </source>
</evidence>
<reference evidence="2" key="2">
    <citation type="submission" date="2020-11" db="EMBL/GenBank/DDBJ databases">
        <authorList>
            <person name="McCartney M.A."/>
            <person name="Auch B."/>
            <person name="Kono T."/>
            <person name="Mallez S."/>
            <person name="Becker A."/>
            <person name="Gohl D.M."/>
            <person name="Silverstein K.A.T."/>
            <person name="Koren S."/>
            <person name="Bechman K.B."/>
            <person name="Herman A."/>
            <person name="Abrahante J.E."/>
            <person name="Garbe J."/>
        </authorList>
    </citation>
    <scope>NUCLEOTIDE SEQUENCE</scope>
    <source>
        <strain evidence="2">Duluth1</strain>
        <tissue evidence="2">Whole animal</tissue>
    </source>
</reference>
<evidence type="ECO:0000313" key="2">
    <source>
        <dbReference type="EMBL" id="KAH3791335.1"/>
    </source>
</evidence>
<comment type="caution">
    <text evidence="2">The sequence shown here is derived from an EMBL/GenBank/DDBJ whole genome shotgun (WGS) entry which is preliminary data.</text>
</comment>
<dbReference type="Proteomes" id="UP000828390">
    <property type="component" value="Unassembled WGS sequence"/>
</dbReference>
<gene>
    <name evidence="2" type="ORF">DPMN_144818</name>
</gene>